<dbReference type="GO" id="GO:0004497">
    <property type="term" value="F:monooxygenase activity"/>
    <property type="evidence" value="ECO:0007669"/>
    <property type="project" value="UniProtKB-KW"/>
</dbReference>
<evidence type="ECO:0000256" key="2">
    <source>
        <dbReference type="ARBA" id="ARBA00022630"/>
    </source>
</evidence>
<accession>A0AAD6GMB5</accession>
<dbReference type="PRINTS" id="PR00420">
    <property type="entry name" value="RNGMNOXGNASE"/>
</dbReference>
<keyword evidence="4" id="KW-0560">Oxidoreductase</keyword>
<evidence type="ECO:0000256" key="1">
    <source>
        <dbReference type="ARBA" id="ARBA00007992"/>
    </source>
</evidence>
<dbReference type="PANTHER" id="PTHR13789">
    <property type="entry name" value="MONOOXYGENASE"/>
    <property type="match status" value="1"/>
</dbReference>
<organism evidence="7 8">
    <name type="scientific">Penicillium hetheringtonii</name>
    <dbReference type="NCBI Taxonomy" id="911720"/>
    <lineage>
        <taxon>Eukaryota</taxon>
        <taxon>Fungi</taxon>
        <taxon>Dikarya</taxon>
        <taxon>Ascomycota</taxon>
        <taxon>Pezizomycotina</taxon>
        <taxon>Eurotiomycetes</taxon>
        <taxon>Eurotiomycetidae</taxon>
        <taxon>Eurotiales</taxon>
        <taxon>Aspergillaceae</taxon>
        <taxon>Penicillium</taxon>
    </lineage>
</organism>
<protein>
    <recommendedName>
        <fullName evidence="6">FAD-binding domain-containing protein</fullName>
    </recommendedName>
</protein>
<evidence type="ECO:0000259" key="6">
    <source>
        <dbReference type="Pfam" id="PF01494"/>
    </source>
</evidence>
<dbReference type="Pfam" id="PF01494">
    <property type="entry name" value="FAD_binding_3"/>
    <property type="match status" value="1"/>
</dbReference>
<evidence type="ECO:0000256" key="3">
    <source>
        <dbReference type="ARBA" id="ARBA00022827"/>
    </source>
</evidence>
<feature type="non-terminal residue" evidence="7">
    <location>
        <position position="1"/>
    </location>
</feature>
<dbReference type="InterPro" id="IPR050493">
    <property type="entry name" value="FAD-dep_Monooxygenase_BioMet"/>
</dbReference>
<comment type="similarity">
    <text evidence="1">Belongs to the paxM FAD-dependent monooxygenase family.</text>
</comment>
<dbReference type="InterPro" id="IPR002938">
    <property type="entry name" value="FAD-bd"/>
</dbReference>
<dbReference type="AlphaFoldDB" id="A0AAD6GMB5"/>
<dbReference type="PANTHER" id="PTHR13789:SF309">
    <property type="entry name" value="PUTATIVE (AFU_ORTHOLOGUE AFUA_6G14510)-RELATED"/>
    <property type="match status" value="1"/>
</dbReference>
<keyword evidence="8" id="KW-1185">Reference proteome</keyword>
<dbReference type="Proteomes" id="UP001216150">
    <property type="component" value="Unassembled WGS sequence"/>
</dbReference>
<comment type="caution">
    <text evidence="7">The sequence shown here is derived from an EMBL/GenBank/DDBJ whole genome shotgun (WGS) entry which is preliminary data.</text>
</comment>
<keyword evidence="2" id="KW-0285">Flavoprotein</keyword>
<gene>
    <name evidence="7" type="ORF">N7450_008324</name>
</gene>
<dbReference type="GO" id="GO:0071949">
    <property type="term" value="F:FAD binding"/>
    <property type="evidence" value="ECO:0007669"/>
    <property type="project" value="InterPro"/>
</dbReference>
<sequence>MDAIHPPRDIIIVGAGIAGIACALALSRELSPYVPGLKIRVYERHDILSTSGGAINLTPVAQRHLAQLGVLEELDRMGSEGGAEVDAISLYSMRSGRSIGSVNFVDHRGNGYGGYKGRRVMRIVLSMALLTLVERIPNVELIFGKKMVGGEEANDKALVHFDDGTNAIGDLVIGCDGVHSAVRTRWIDPDSPSEYTGMSFLQATLPSDSISSRIHFRSSALNISRHGSMLTTYCDSNHEQIFAAAIVQVSQEDMAYYRLEPGQDWATQNRIKCALRREVQQRFSKTAIPCIKEIVDSNAEWMLYPVHQVRPGGKWCTNRAILLGDAAHAMPPRDESAAYALDDAILFARILASYRSEPLSEVFDAYETLRRDTINHAFKESCRMWDRNRDMGLLEGRLKEWMMPFSLRSHREQREAAWEFDAAKITIPTPAPSEDLVSLHSFFEGTKSLSGITSIKILYIDL</sequence>
<evidence type="ECO:0000313" key="7">
    <source>
        <dbReference type="EMBL" id="KAJ5574425.1"/>
    </source>
</evidence>
<keyword evidence="3" id="KW-0274">FAD</keyword>
<feature type="domain" description="FAD-binding" evidence="6">
    <location>
        <begin position="9"/>
        <end position="378"/>
    </location>
</feature>
<dbReference type="SUPFAM" id="SSF51905">
    <property type="entry name" value="FAD/NAD(P)-binding domain"/>
    <property type="match status" value="1"/>
</dbReference>
<evidence type="ECO:0000256" key="4">
    <source>
        <dbReference type="ARBA" id="ARBA00023002"/>
    </source>
</evidence>
<dbReference type="EMBL" id="JAQJAC010000008">
    <property type="protein sequence ID" value="KAJ5574425.1"/>
    <property type="molecule type" value="Genomic_DNA"/>
</dbReference>
<dbReference type="Gene3D" id="3.50.50.60">
    <property type="entry name" value="FAD/NAD(P)-binding domain"/>
    <property type="match status" value="1"/>
</dbReference>
<dbReference type="InterPro" id="IPR036188">
    <property type="entry name" value="FAD/NAD-bd_sf"/>
</dbReference>
<reference evidence="7 8" key="1">
    <citation type="journal article" date="2023" name="IMA Fungus">
        <title>Comparative genomic study of the Penicillium genus elucidates a diverse pangenome and 15 lateral gene transfer events.</title>
        <authorList>
            <person name="Petersen C."/>
            <person name="Sorensen T."/>
            <person name="Nielsen M.R."/>
            <person name="Sondergaard T.E."/>
            <person name="Sorensen J.L."/>
            <person name="Fitzpatrick D.A."/>
            <person name="Frisvad J.C."/>
            <person name="Nielsen K.L."/>
        </authorList>
    </citation>
    <scope>NUCLEOTIDE SEQUENCE [LARGE SCALE GENOMIC DNA]</scope>
    <source>
        <strain evidence="7 8">IBT 29057</strain>
    </source>
</reference>
<evidence type="ECO:0000313" key="8">
    <source>
        <dbReference type="Proteomes" id="UP001216150"/>
    </source>
</evidence>
<keyword evidence="5" id="KW-0503">Monooxygenase</keyword>
<name>A0AAD6GMB5_9EURO</name>
<evidence type="ECO:0000256" key="5">
    <source>
        <dbReference type="ARBA" id="ARBA00023033"/>
    </source>
</evidence>
<proteinExistence type="inferred from homology"/>